<dbReference type="InterPro" id="IPR000462">
    <property type="entry name" value="CDP-OH_P_trans"/>
</dbReference>
<evidence type="ECO:0000256" key="10">
    <source>
        <dbReference type="ARBA" id="ARBA00023098"/>
    </source>
</evidence>
<keyword evidence="11 18" id="KW-0472">Membrane</keyword>
<dbReference type="AlphaFoldDB" id="A0A5K7XD58"/>
<comment type="pathway">
    <text evidence="2">Phospholipid metabolism; phosphatidylglycerol biosynthesis; phosphatidylglycerol from CDP-diacylglycerol: step 1/2.</text>
</comment>
<feature type="transmembrane region" description="Helical" evidence="18">
    <location>
        <begin position="145"/>
        <end position="163"/>
    </location>
</feature>
<evidence type="ECO:0000256" key="13">
    <source>
        <dbReference type="ARBA" id="ARBA00023264"/>
    </source>
</evidence>
<sequence>MGGVSDADNARRSQPATASQKSPADDLDSVLSRIAQRAAVMSDTALPAAKARVLNVPNMVTISRLILAVVLFALMSFSQYTAALVTFIVAASTDWVDGYWARKYGQVTQLGRILDPFADKMIICGTFIYLSAAPQLVDGSPASSVTAWMATVILARELAVTALRSFIETNGGDFSAKWAGKWKMVFQCIAAGFSIGQLQWFDAASRSFAADLPGWVPSTLHVTLWIALILTIYSGLEYIWVSVKVLKRMDG</sequence>
<evidence type="ECO:0000256" key="18">
    <source>
        <dbReference type="SAM" id="Phobius"/>
    </source>
</evidence>
<dbReference type="Pfam" id="PF01066">
    <property type="entry name" value="CDP-OH_P_transf"/>
    <property type="match status" value="1"/>
</dbReference>
<dbReference type="Proteomes" id="UP000326837">
    <property type="component" value="Chromosome"/>
</dbReference>
<proteinExistence type="inferred from homology"/>
<comment type="catalytic activity">
    <reaction evidence="14">
        <text>a CDP-1,2-diacyl-sn-glycerol + sn-glycerol 3-phosphate = a 1,2-diacyl-sn-glycero-3-phospho-(1'-sn-glycero-3'-phosphate) + CMP + H(+)</text>
        <dbReference type="Rhea" id="RHEA:12593"/>
        <dbReference type="ChEBI" id="CHEBI:15378"/>
        <dbReference type="ChEBI" id="CHEBI:57597"/>
        <dbReference type="ChEBI" id="CHEBI:58332"/>
        <dbReference type="ChEBI" id="CHEBI:60110"/>
        <dbReference type="ChEBI" id="CHEBI:60377"/>
        <dbReference type="EC" id="2.7.8.5"/>
    </reaction>
</comment>
<dbReference type="PANTHER" id="PTHR14269:SF62">
    <property type="entry name" value="CDP-DIACYLGLYCEROL--GLYCEROL-3-PHOSPHATE 3-PHOSPHATIDYLTRANSFERASE 1, CHLOROPLASTIC"/>
    <property type="match status" value="1"/>
</dbReference>
<dbReference type="PROSITE" id="PS00379">
    <property type="entry name" value="CDP_ALCOHOL_P_TRANSF"/>
    <property type="match status" value="1"/>
</dbReference>
<evidence type="ECO:0000256" key="16">
    <source>
        <dbReference type="RuleBase" id="RU003750"/>
    </source>
</evidence>
<accession>A0A5K7XD58</accession>
<keyword evidence="10" id="KW-0443">Lipid metabolism</keyword>
<feature type="transmembrane region" description="Helical" evidence="18">
    <location>
        <begin position="221"/>
        <end position="241"/>
    </location>
</feature>
<dbReference type="Gene3D" id="1.20.120.1760">
    <property type="match status" value="1"/>
</dbReference>
<dbReference type="InterPro" id="IPR050324">
    <property type="entry name" value="CDP-alcohol_PTase-I"/>
</dbReference>
<feature type="region of interest" description="Disordered" evidence="17">
    <location>
        <begin position="1"/>
        <end position="27"/>
    </location>
</feature>
<feature type="transmembrane region" description="Helical" evidence="18">
    <location>
        <begin position="184"/>
        <end position="201"/>
    </location>
</feature>
<name>A0A5K7XD58_9BACT</name>
<dbReference type="GO" id="GO:0008444">
    <property type="term" value="F:CDP-diacylglycerol-glycerol-3-phosphate 3-phosphatidyltransferase activity"/>
    <property type="evidence" value="ECO:0007669"/>
    <property type="project" value="UniProtKB-UniRule"/>
</dbReference>
<evidence type="ECO:0000256" key="12">
    <source>
        <dbReference type="ARBA" id="ARBA00023209"/>
    </source>
</evidence>
<evidence type="ECO:0000313" key="20">
    <source>
        <dbReference type="Proteomes" id="UP000326837"/>
    </source>
</evidence>
<keyword evidence="12" id="KW-0594">Phospholipid biosynthesis</keyword>
<dbReference type="InterPro" id="IPR048254">
    <property type="entry name" value="CDP_ALCOHOL_P_TRANSF_CS"/>
</dbReference>
<dbReference type="EC" id="2.7.8.5" evidence="4 15"/>
<protein>
    <recommendedName>
        <fullName evidence="5 15">CDP-diacylglycerol--glycerol-3-phosphate 3-phosphatidyltransferase</fullName>
        <ecNumber evidence="4 15">2.7.8.5</ecNumber>
    </recommendedName>
</protein>
<keyword evidence="8 18" id="KW-0812">Transmembrane</keyword>
<evidence type="ECO:0000256" key="9">
    <source>
        <dbReference type="ARBA" id="ARBA00022989"/>
    </source>
</evidence>
<feature type="compositionally biased region" description="Polar residues" evidence="17">
    <location>
        <begin position="12"/>
        <end position="22"/>
    </location>
</feature>
<evidence type="ECO:0000256" key="15">
    <source>
        <dbReference type="NCBIfam" id="TIGR00560"/>
    </source>
</evidence>
<reference evidence="20" key="1">
    <citation type="submission" date="2019-10" db="EMBL/GenBank/DDBJ databases">
        <title>Lacipirellula parvula gen. nov., sp. nov., representing a lineage of planctomycetes widespread in freshwater anoxic habitats, and description of the family Lacipirellulaceae.</title>
        <authorList>
            <person name="Dedysh S.N."/>
            <person name="Kulichevskaya I.S."/>
            <person name="Beletsky A.V."/>
            <person name="Rakitin A.L."/>
            <person name="Mardanov A.V."/>
            <person name="Ivanova A.A."/>
            <person name="Saltykova V.X."/>
            <person name="Rijpstra W.I.C."/>
            <person name="Sinninghe Damste J.S."/>
            <person name="Ravin N.V."/>
        </authorList>
    </citation>
    <scope>NUCLEOTIDE SEQUENCE [LARGE SCALE GENOMIC DNA]</scope>
    <source>
        <strain evidence="20">PX69</strain>
    </source>
</reference>
<keyword evidence="20" id="KW-1185">Reference proteome</keyword>
<dbReference type="EMBL" id="AP021861">
    <property type="protein sequence ID" value="BBO32741.1"/>
    <property type="molecule type" value="Genomic_DNA"/>
</dbReference>
<feature type="transmembrane region" description="Helical" evidence="18">
    <location>
        <begin position="65"/>
        <end position="90"/>
    </location>
</feature>
<keyword evidence="9 18" id="KW-1133">Transmembrane helix</keyword>
<comment type="subcellular location">
    <subcellularLocation>
        <location evidence="1">Membrane</location>
        <topology evidence="1">Multi-pass membrane protein</topology>
    </subcellularLocation>
</comment>
<organism evidence="19 20">
    <name type="scientific">Lacipirellula parvula</name>
    <dbReference type="NCBI Taxonomy" id="2650471"/>
    <lineage>
        <taxon>Bacteria</taxon>
        <taxon>Pseudomonadati</taxon>
        <taxon>Planctomycetota</taxon>
        <taxon>Planctomycetia</taxon>
        <taxon>Pirellulales</taxon>
        <taxon>Lacipirellulaceae</taxon>
        <taxon>Lacipirellula</taxon>
    </lineage>
</organism>
<evidence type="ECO:0000256" key="2">
    <source>
        <dbReference type="ARBA" id="ARBA00005042"/>
    </source>
</evidence>
<dbReference type="InterPro" id="IPR043130">
    <property type="entry name" value="CDP-OH_PTrfase_TM_dom"/>
</dbReference>
<dbReference type="KEGG" id="lpav:PLANPX_2353"/>
<evidence type="ECO:0000256" key="1">
    <source>
        <dbReference type="ARBA" id="ARBA00004141"/>
    </source>
</evidence>
<dbReference type="NCBIfam" id="TIGR00560">
    <property type="entry name" value="pgsA"/>
    <property type="match status" value="1"/>
</dbReference>
<comment type="similarity">
    <text evidence="3 16">Belongs to the CDP-alcohol phosphatidyltransferase class-I family.</text>
</comment>
<evidence type="ECO:0000256" key="7">
    <source>
        <dbReference type="ARBA" id="ARBA00022679"/>
    </source>
</evidence>
<evidence type="ECO:0000256" key="14">
    <source>
        <dbReference type="ARBA" id="ARBA00048586"/>
    </source>
</evidence>
<keyword evidence="6" id="KW-0444">Lipid biosynthesis</keyword>
<dbReference type="PANTHER" id="PTHR14269">
    <property type="entry name" value="CDP-DIACYLGLYCEROL--GLYCEROL-3-PHOSPHATE 3-PHOSPHATIDYLTRANSFERASE-RELATED"/>
    <property type="match status" value="1"/>
</dbReference>
<evidence type="ECO:0000256" key="3">
    <source>
        <dbReference type="ARBA" id="ARBA00010441"/>
    </source>
</evidence>
<evidence type="ECO:0000256" key="11">
    <source>
        <dbReference type="ARBA" id="ARBA00023136"/>
    </source>
</evidence>
<evidence type="ECO:0000313" key="19">
    <source>
        <dbReference type="EMBL" id="BBO32741.1"/>
    </source>
</evidence>
<evidence type="ECO:0000256" key="17">
    <source>
        <dbReference type="SAM" id="MobiDB-lite"/>
    </source>
</evidence>
<dbReference type="GO" id="GO:0016020">
    <property type="term" value="C:membrane"/>
    <property type="evidence" value="ECO:0007669"/>
    <property type="project" value="UniProtKB-SubCell"/>
</dbReference>
<evidence type="ECO:0000256" key="8">
    <source>
        <dbReference type="ARBA" id="ARBA00022692"/>
    </source>
</evidence>
<keyword evidence="13" id="KW-1208">Phospholipid metabolism</keyword>
<evidence type="ECO:0000256" key="4">
    <source>
        <dbReference type="ARBA" id="ARBA00013170"/>
    </source>
</evidence>
<keyword evidence="7 16" id="KW-0808">Transferase</keyword>
<dbReference type="GO" id="GO:0046474">
    <property type="term" value="P:glycerophospholipid biosynthetic process"/>
    <property type="evidence" value="ECO:0007669"/>
    <property type="project" value="TreeGrafter"/>
</dbReference>
<gene>
    <name evidence="19" type="ORF">PLANPX_2353</name>
</gene>
<evidence type="ECO:0000256" key="6">
    <source>
        <dbReference type="ARBA" id="ARBA00022516"/>
    </source>
</evidence>
<evidence type="ECO:0000256" key="5">
    <source>
        <dbReference type="ARBA" id="ARBA00014944"/>
    </source>
</evidence>
<dbReference type="InterPro" id="IPR004570">
    <property type="entry name" value="Phosphatidylglycerol_P_synth"/>
</dbReference>